<evidence type="ECO:0000256" key="1">
    <source>
        <dbReference type="ARBA" id="ARBA00004141"/>
    </source>
</evidence>
<dbReference type="Pfam" id="PF07690">
    <property type="entry name" value="MFS_1"/>
    <property type="match status" value="1"/>
</dbReference>
<dbReference type="Gene3D" id="1.20.1250.20">
    <property type="entry name" value="MFS general substrate transporter like domains"/>
    <property type="match status" value="2"/>
</dbReference>
<keyword evidence="5 6" id="KW-0472">Membrane</keyword>
<feature type="transmembrane region" description="Helical" evidence="6">
    <location>
        <begin position="101"/>
        <end position="123"/>
    </location>
</feature>
<feature type="transmembrane region" description="Helical" evidence="6">
    <location>
        <begin position="223"/>
        <end position="246"/>
    </location>
</feature>
<feature type="transmembrane region" description="Helical" evidence="6">
    <location>
        <begin position="322"/>
        <end position="345"/>
    </location>
</feature>
<evidence type="ECO:0000256" key="2">
    <source>
        <dbReference type="ARBA" id="ARBA00022448"/>
    </source>
</evidence>
<feature type="transmembrane region" description="Helical" evidence="6">
    <location>
        <begin position="157"/>
        <end position="179"/>
    </location>
</feature>
<accession>A0A1E3J8J2</accession>
<sequence>MTTLNQQTSLKPSFEEDDKFAASVELQAVDEDAAPSVPENIRGLTADELKAIEKRIIRKADLIIMPVMGLLYILNYVDRQNLSAAKLQGIMTDLNMDTQQFATAVSILFVGYLPFQIPSNLLISRLSRPGMYICCACAIWGVLSACTAAVQTYGQLLAVRAILGVVEAVFFPGAIYLMSAWYTKNELGKRIGGLYIGQQIGNAFGGLIAAGCLKLDGTRNIAGWRWLFIVEGAATVGIALISALILPEYPYNARILKPLEREVAVWRLEKEAGAAEGNETTGTWAGFLRSFEDPKLYMLIFCNLMSQMQGSIANFFPTIVKTLGYSSNITLLLTAPPYVFAAFYYMGLTWWSDKTNLIYPFIVGNIFLATCTYIVPMATLNIGGRYAAMMLMPCTSVGPQLLLYKTINHHMPRPVAKRAATIAMMNSIGGTANIGASYLWFAGPRYFAAFGAFIGAAFLFFLTITGYKFYVKHENKMLDGTPEQVQKAMKRGVTQEQVAMEWRYESF</sequence>
<dbReference type="InterPro" id="IPR020846">
    <property type="entry name" value="MFS_dom"/>
</dbReference>
<dbReference type="FunFam" id="1.20.1250.20:FF:000057">
    <property type="entry name" value="MFS general substrate transporter"/>
    <property type="match status" value="1"/>
</dbReference>
<dbReference type="GO" id="GO:0016020">
    <property type="term" value="C:membrane"/>
    <property type="evidence" value="ECO:0007669"/>
    <property type="project" value="UniProtKB-SubCell"/>
</dbReference>
<dbReference type="AlphaFoldDB" id="A0A1E3J8J2"/>
<evidence type="ECO:0000256" key="4">
    <source>
        <dbReference type="ARBA" id="ARBA00022989"/>
    </source>
</evidence>
<organism evidence="8 9">
    <name type="scientific">Cryptococcus amylolentus CBS 6273</name>
    <dbReference type="NCBI Taxonomy" id="1296118"/>
    <lineage>
        <taxon>Eukaryota</taxon>
        <taxon>Fungi</taxon>
        <taxon>Dikarya</taxon>
        <taxon>Basidiomycota</taxon>
        <taxon>Agaricomycotina</taxon>
        <taxon>Tremellomycetes</taxon>
        <taxon>Tremellales</taxon>
        <taxon>Cryptococcaceae</taxon>
        <taxon>Cryptococcus</taxon>
    </lineage>
</organism>
<evidence type="ECO:0000256" key="5">
    <source>
        <dbReference type="ARBA" id="ARBA00023136"/>
    </source>
</evidence>
<feature type="domain" description="Major facilitator superfamily (MFS) profile" evidence="7">
    <location>
        <begin position="64"/>
        <end position="475"/>
    </location>
</feature>
<feature type="transmembrane region" description="Helical" evidence="6">
    <location>
        <begin position="447"/>
        <end position="467"/>
    </location>
</feature>
<dbReference type="Proteomes" id="UP000095149">
    <property type="component" value="Unassembled WGS sequence"/>
</dbReference>
<evidence type="ECO:0000313" key="8">
    <source>
        <dbReference type="EMBL" id="ODN97162.1"/>
    </source>
</evidence>
<evidence type="ECO:0000313" key="9">
    <source>
        <dbReference type="Proteomes" id="UP000095149"/>
    </source>
</evidence>
<dbReference type="SUPFAM" id="SSF103473">
    <property type="entry name" value="MFS general substrate transporter"/>
    <property type="match status" value="1"/>
</dbReference>
<dbReference type="InterPro" id="IPR036259">
    <property type="entry name" value="MFS_trans_sf"/>
</dbReference>
<name>A0A1E3J8J2_9TREE</name>
<dbReference type="PANTHER" id="PTHR43791">
    <property type="entry name" value="PERMEASE-RELATED"/>
    <property type="match status" value="1"/>
</dbReference>
<evidence type="ECO:0000259" key="7">
    <source>
        <dbReference type="PROSITE" id="PS50850"/>
    </source>
</evidence>
<dbReference type="GO" id="GO:0022857">
    <property type="term" value="F:transmembrane transporter activity"/>
    <property type="evidence" value="ECO:0007669"/>
    <property type="project" value="InterPro"/>
</dbReference>
<dbReference type="PANTHER" id="PTHR43791:SF23">
    <property type="entry name" value="MAJOR FACILITATOR SUPERFAMILY (MFS) PROFILE DOMAIN-CONTAINING PROTEIN"/>
    <property type="match status" value="1"/>
</dbReference>
<gene>
    <name evidence="8" type="ORF">I350_08142</name>
</gene>
<reference evidence="8 9" key="1">
    <citation type="submission" date="2016-06" db="EMBL/GenBank/DDBJ databases">
        <title>Evolution of pathogenesis and genome organization in the Tremellales.</title>
        <authorList>
            <person name="Cuomo C."/>
            <person name="Litvintseva A."/>
            <person name="Heitman J."/>
            <person name="Chen Y."/>
            <person name="Sun S."/>
            <person name="Springer D."/>
            <person name="Dromer F."/>
            <person name="Young S."/>
            <person name="Zeng Q."/>
            <person name="Chapman S."/>
            <person name="Gujja S."/>
            <person name="Saif S."/>
            <person name="Birren B."/>
        </authorList>
    </citation>
    <scope>NUCLEOTIDE SEQUENCE [LARGE SCALE GENOMIC DNA]</scope>
    <source>
        <strain evidence="8 9">CBS 6273</strain>
    </source>
</reference>
<feature type="transmembrane region" description="Helical" evidence="6">
    <location>
        <begin position="130"/>
        <end position="151"/>
    </location>
</feature>
<feature type="transmembrane region" description="Helical" evidence="6">
    <location>
        <begin position="419"/>
        <end position="441"/>
    </location>
</feature>
<protein>
    <recommendedName>
        <fullName evidence="7">Major facilitator superfamily (MFS) profile domain-containing protein</fullName>
    </recommendedName>
</protein>
<feature type="transmembrane region" description="Helical" evidence="6">
    <location>
        <begin position="357"/>
        <end position="375"/>
    </location>
</feature>
<dbReference type="PROSITE" id="PS50850">
    <property type="entry name" value="MFS"/>
    <property type="match status" value="1"/>
</dbReference>
<dbReference type="OrthoDB" id="2985014at2759"/>
<keyword evidence="2" id="KW-0813">Transport</keyword>
<proteinExistence type="predicted"/>
<evidence type="ECO:0000256" key="3">
    <source>
        <dbReference type="ARBA" id="ARBA00022692"/>
    </source>
</evidence>
<dbReference type="EMBL" id="MEKH01000014">
    <property type="protein sequence ID" value="ODN97162.1"/>
    <property type="molecule type" value="Genomic_DNA"/>
</dbReference>
<evidence type="ECO:0000256" key="6">
    <source>
        <dbReference type="SAM" id="Phobius"/>
    </source>
</evidence>
<keyword evidence="3 6" id="KW-0812">Transmembrane</keyword>
<comment type="subcellular location">
    <subcellularLocation>
        <location evidence="1">Membrane</location>
        <topology evidence="1">Multi-pass membrane protein</topology>
    </subcellularLocation>
</comment>
<feature type="transmembrane region" description="Helical" evidence="6">
    <location>
        <begin position="191"/>
        <end position="211"/>
    </location>
</feature>
<feature type="transmembrane region" description="Helical" evidence="6">
    <location>
        <begin position="60"/>
        <end position="77"/>
    </location>
</feature>
<keyword evidence="4 6" id="KW-1133">Transmembrane helix</keyword>
<comment type="caution">
    <text evidence="8">The sequence shown here is derived from an EMBL/GenBank/DDBJ whole genome shotgun (WGS) entry which is preliminary data.</text>
</comment>
<dbReference type="InterPro" id="IPR011701">
    <property type="entry name" value="MFS"/>
</dbReference>